<protein>
    <recommendedName>
        <fullName evidence="3">Transposase</fullName>
    </recommendedName>
</protein>
<sequence>MNRGIRQRKRAFWKDLVQQWAASGQSKGAFARQHGVTSQQLSQWAARYPEWVVAEAEPECAHSKPTAGMQHFLTVRTVEDEPAPVAPSPQPGVGPVVVVLGNGHRLELYPGFCAQTLQRAMEVLEA</sequence>
<evidence type="ECO:0000313" key="2">
    <source>
        <dbReference type="Proteomes" id="UP000199256"/>
    </source>
</evidence>
<dbReference type="AlphaFoldDB" id="A0A1H7GX85"/>
<keyword evidence="2" id="KW-1185">Reference proteome</keyword>
<dbReference type="RefSeq" id="WP_090250559.1">
    <property type="nucleotide sequence ID" value="NZ_FOAA01000002.1"/>
</dbReference>
<evidence type="ECO:0000313" key="1">
    <source>
        <dbReference type="EMBL" id="SEK42639.1"/>
    </source>
</evidence>
<dbReference type="STRING" id="1396821.SAMN05444515_1022"/>
<accession>A0A1H7GX85</accession>
<dbReference type="OrthoDB" id="5794760at2"/>
<proteinExistence type="predicted"/>
<dbReference type="NCBIfam" id="NF047593">
    <property type="entry name" value="IS66_ISAeme5_TnpA"/>
    <property type="match status" value="1"/>
</dbReference>
<gene>
    <name evidence="1" type="ORF">SAMN05444515_1022</name>
</gene>
<organism evidence="1 2">
    <name type="scientific">Ectothiorhodospira marina</name>
    <dbReference type="NCBI Taxonomy" id="1396821"/>
    <lineage>
        <taxon>Bacteria</taxon>
        <taxon>Pseudomonadati</taxon>
        <taxon>Pseudomonadota</taxon>
        <taxon>Gammaproteobacteria</taxon>
        <taxon>Chromatiales</taxon>
        <taxon>Ectothiorhodospiraceae</taxon>
        <taxon>Ectothiorhodospira</taxon>
    </lineage>
</organism>
<evidence type="ECO:0008006" key="3">
    <source>
        <dbReference type="Google" id="ProtNLM"/>
    </source>
</evidence>
<name>A0A1H7GX85_9GAMM</name>
<reference evidence="2" key="1">
    <citation type="submission" date="2016-10" db="EMBL/GenBank/DDBJ databases">
        <authorList>
            <person name="Varghese N."/>
            <person name="Submissions S."/>
        </authorList>
    </citation>
    <scope>NUCLEOTIDE SEQUENCE [LARGE SCALE GENOMIC DNA]</scope>
    <source>
        <strain evidence="2">DSM 241</strain>
    </source>
</reference>
<dbReference type="EMBL" id="FOAA01000002">
    <property type="protein sequence ID" value="SEK42639.1"/>
    <property type="molecule type" value="Genomic_DNA"/>
</dbReference>
<dbReference type="Proteomes" id="UP000199256">
    <property type="component" value="Unassembled WGS sequence"/>
</dbReference>